<feature type="binding site" evidence="18">
    <location>
        <position position="129"/>
    </location>
    <ligand>
        <name>FAD</name>
        <dbReference type="ChEBI" id="CHEBI:57692"/>
    </ligand>
</feature>
<comment type="similarity">
    <text evidence="3 19">Belongs to the flavoprotein pyridine nucleotide cytochrome reductase family.</text>
</comment>
<dbReference type="InterPro" id="IPR039261">
    <property type="entry name" value="FNR_nucleotide-bd"/>
</dbReference>
<dbReference type="InterPro" id="IPR001709">
    <property type="entry name" value="Flavoprot_Pyr_Nucl_cyt_Rdtase"/>
</dbReference>
<evidence type="ECO:0000256" key="13">
    <source>
        <dbReference type="ARBA" id="ARBA00023098"/>
    </source>
</evidence>
<feature type="binding site" evidence="18">
    <location>
        <position position="113"/>
    </location>
    <ligand>
        <name>FAD</name>
        <dbReference type="ChEBI" id="CHEBI:57692"/>
    </ligand>
</feature>
<feature type="domain" description="FAD-binding FR-type" evidence="21">
    <location>
        <begin position="42"/>
        <end position="154"/>
    </location>
</feature>
<keyword evidence="9 20" id="KW-1133">Transmembrane helix</keyword>
<dbReference type="GO" id="GO:0004128">
    <property type="term" value="F:cytochrome-b5 reductase activity, acting on NAD(P)H"/>
    <property type="evidence" value="ECO:0000318"/>
    <property type="project" value="GO_Central"/>
</dbReference>
<dbReference type="Pfam" id="PF00175">
    <property type="entry name" value="NAD_binding_1"/>
    <property type="match status" value="1"/>
</dbReference>
<feature type="binding site" evidence="18">
    <location>
        <position position="95"/>
    </location>
    <ligand>
        <name>FAD</name>
        <dbReference type="ChEBI" id="CHEBI:57692"/>
    </ligand>
</feature>
<evidence type="ECO:0000256" key="16">
    <source>
        <dbReference type="ARBA" id="ARBA00047682"/>
    </source>
</evidence>
<dbReference type="GO" id="GO:0005739">
    <property type="term" value="C:mitochondrion"/>
    <property type="evidence" value="ECO:0000318"/>
    <property type="project" value="GO_Central"/>
</dbReference>
<evidence type="ECO:0000313" key="22">
    <source>
        <dbReference type="Proteomes" id="UP000186698"/>
    </source>
</evidence>
<dbReference type="InterPro" id="IPR017927">
    <property type="entry name" value="FAD-bd_FR_type"/>
</dbReference>
<comment type="catalytic activity">
    <reaction evidence="16 19">
        <text>2 Fe(III)-[cytochrome b5] + NADH = 2 Fe(II)-[cytochrome b5] + NAD(+) + H(+)</text>
        <dbReference type="Rhea" id="RHEA:46680"/>
        <dbReference type="Rhea" id="RHEA-COMP:10438"/>
        <dbReference type="Rhea" id="RHEA-COMP:10439"/>
        <dbReference type="ChEBI" id="CHEBI:15378"/>
        <dbReference type="ChEBI" id="CHEBI:29033"/>
        <dbReference type="ChEBI" id="CHEBI:29034"/>
        <dbReference type="ChEBI" id="CHEBI:57540"/>
        <dbReference type="ChEBI" id="CHEBI:57945"/>
        <dbReference type="EC" id="1.6.2.2"/>
    </reaction>
</comment>
<keyword evidence="4" id="KW-0444">Lipid biosynthesis</keyword>
<dbReference type="FunFam" id="2.40.30.10:FF:000021">
    <property type="entry name" value="NADH-cytochrome b5 reductase"/>
    <property type="match status" value="1"/>
</dbReference>
<feature type="binding site" evidence="18">
    <location>
        <position position="130"/>
    </location>
    <ligand>
        <name>FAD</name>
        <dbReference type="ChEBI" id="CHEBI:57692"/>
    </ligand>
</feature>
<dbReference type="SUPFAM" id="SSF52343">
    <property type="entry name" value="Ferredoxin reductase-like, C-terminal NADP-linked domain"/>
    <property type="match status" value="1"/>
</dbReference>
<evidence type="ECO:0000256" key="15">
    <source>
        <dbReference type="ARBA" id="ARBA00023221"/>
    </source>
</evidence>
<comment type="subcellular location">
    <subcellularLocation>
        <location evidence="2">Membrane</location>
        <topology evidence="2">Single-pass membrane protein</topology>
    </subcellularLocation>
</comment>
<evidence type="ECO:0000256" key="19">
    <source>
        <dbReference type="RuleBase" id="RU361226"/>
    </source>
</evidence>
<comment type="cofactor">
    <cofactor evidence="1 18 19">
        <name>FAD</name>
        <dbReference type="ChEBI" id="CHEBI:57692"/>
    </cofactor>
</comment>
<dbReference type="PRINTS" id="PR00371">
    <property type="entry name" value="FPNCR"/>
</dbReference>
<keyword evidence="15" id="KW-0753">Steroid metabolism</keyword>
<dbReference type="CDD" id="cd06183">
    <property type="entry name" value="cyt_b5_reduct_like"/>
    <property type="match status" value="1"/>
</dbReference>
<dbReference type="FunFam" id="3.40.50.80:FF:000005">
    <property type="entry name" value="NADH-cytochrome b5 reductase"/>
    <property type="match status" value="1"/>
</dbReference>
<feature type="binding site" evidence="18">
    <location>
        <position position="94"/>
    </location>
    <ligand>
        <name>FAD</name>
        <dbReference type="ChEBI" id="CHEBI:57692"/>
    </ligand>
</feature>
<keyword evidence="22" id="KW-1185">Reference proteome</keyword>
<feature type="binding site" evidence="18">
    <location>
        <position position="111"/>
    </location>
    <ligand>
        <name>FAD</name>
        <dbReference type="ChEBI" id="CHEBI:57692"/>
    </ligand>
</feature>
<dbReference type="OrthoDB" id="432685at2759"/>
<evidence type="ECO:0000256" key="4">
    <source>
        <dbReference type="ARBA" id="ARBA00022516"/>
    </source>
</evidence>
<reference evidence="23" key="1">
    <citation type="submission" date="2025-08" db="UniProtKB">
        <authorList>
            <consortium name="RefSeq"/>
        </authorList>
    </citation>
    <scope>IDENTIFICATION</scope>
    <source>
        <strain evidence="23">J_2021</strain>
        <tissue evidence="23">Erythrocytes</tissue>
    </source>
</reference>
<evidence type="ECO:0000256" key="9">
    <source>
        <dbReference type="ARBA" id="ARBA00022989"/>
    </source>
</evidence>
<keyword evidence="13" id="KW-0443">Lipid metabolism</keyword>
<dbReference type="InterPro" id="IPR001433">
    <property type="entry name" value="OxRdtase_FAD/NAD-bd"/>
</dbReference>
<evidence type="ECO:0000256" key="10">
    <source>
        <dbReference type="ARBA" id="ARBA00023002"/>
    </source>
</evidence>
<evidence type="ECO:0000256" key="2">
    <source>
        <dbReference type="ARBA" id="ARBA00004167"/>
    </source>
</evidence>
<dbReference type="InterPro" id="IPR008333">
    <property type="entry name" value="Cbr1-like_FAD-bd_dom"/>
</dbReference>
<keyword evidence="10 19" id="KW-0560">Oxidoreductase</keyword>
<evidence type="ECO:0000256" key="1">
    <source>
        <dbReference type="ARBA" id="ARBA00001974"/>
    </source>
</evidence>
<dbReference type="EC" id="1.6.2.2" evidence="19"/>
<organism evidence="22 23">
    <name type="scientific">Xenopus laevis</name>
    <name type="common">African clawed frog</name>
    <dbReference type="NCBI Taxonomy" id="8355"/>
    <lineage>
        <taxon>Eukaryota</taxon>
        <taxon>Metazoa</taxon>
        <taxon>Chordata</taxon>
        <taxon>Craniata</taxon>
        <taxon>Vertebrata</taxon>
        <taxon>Euteleostomi</taxon>
        <taxon>Amphibia</taxon>
        <taxon>Batrachia</taxon>
        <taxon>Anura</taxon>
        <taxon>Pipoidea</taxon>
        <taxon>Pipidae</taxon>
        <taxon>Xenopodinae</taxon>
        <taxon>Xenopus</taxon>
        <taxon>Xenopus</taxon>
    </lineage>
</organism>
<dbReference type="GO" id="GO:0016126">
    <property type="term" value="P:sterol biosynthetic process"/>
    <property type="evidence" value="ECO:0007669"/>
    <property type="project" value="UniProtKB-KW"/>
</dbReference>
<evidence type="ECO:0000256" key="3">
    <source>
        <dbReference type="ARBA" id="ARBA00006105"/>
    </source>
</evidence>
<feature type="binding site" evidence="18">
    <location>
        <position position="96"/>
    </location>
    <ligand>
        <name>FAD</name>
        <dbReference type="ChEBI" id="CHEBI:57692"/>
    </ligand>
</feature>
<gene>
    <name evidence="23" type="primary">cyb5r1.L</name>
</gene>
<dbReference type="GO" id="GO:0016020">
    <property type="term" value="C:membrane"/>
    <property type="evidence" value="ECO:0007669"/>
    <property type="project" value="UniProtKB-SubCell"/>
</dbReference>
<dbReference type="GeneID" id="108707486"/>
<dbReference type="GO" id="GO:0071949">
    <property type="term" value="F:FAD binding"/>
    <property type="evidence" value="ECO:0000318"/>
    <property type="project" value="GO_Central"/>
</dbReference>
<proteinExistence type="inferred from homology"/>
<keyword evidence="6 20" id="KW-0812">Transmembrane</keyword>
<dbReference type="SUPFAM" id="SSF63380">
    <property type="entry name" value="Riboflavin synthase domain-like"/>
    <property type="match status" value="1"/>
</dbReference>
<evidence type="ECO:0000256" key="18">
    <source>
        <dbReference type="PIRSR" id="PIRSR601834-1"/>
    </source>
</evidence>
<dbReference type="PRINTS" id="PR00406">
    <property type="entry name" value="CYTB5RDTASE"/>
</dbReference>
<evidence type="ECO:0000313" key="23">
    <source>
        <dbReference type="RefSeq" id="XP_041437889.1"/>
    </source>
</evidence>
<keyword evidence="14" id="KW-1207">Sterol metabolism</keyword>
<feature type="binding site" evidence="18">
    <location>
        <position position="128"/>
    </location>
    <ligand>
        <name>FAD</name>
        <dbReference type="ChEBI" id="CHEBI:57692"/>
    </ligand>
</feature>
<evidence type="ECO:0000256" key="14">
    <source>
        <dbReference type="ARBA" id="ARBA00023166"/>
    </source>
</evidence>
<protein>
    <recommendedName>
        <fullName evidence="19">NADH-cytochrome b5 reductase</fullName>
        <ecNumber evidence="19">1.6.2.2</ecNumber>
    </recommendedName>
</protein>
<keyword evidence="20" id="KW-0472">Membrane</keyword>
<keyword evidence="7 18" id="KW-0274">FAD</keyword>
<dbReference type="Gene3D" id="2.40.30.10">
    <property type="entry name" value="Translation factors"/>
    <property type="match status" value="1"/>
</dbReference>
<name>A0A8J1M856_XENLA</name>
<sequence length="303" mass="34097">MGHLQVKGMFVAMGMVMLTGFGLAIGCLILHKRKYVTLLDPNKKYKLRLIYKSVINYNTRRMRFALPSIFHTLGLPSGKHVYLSAKINGSLVVRPYTPVSTDDKRGFVDLVVKIYYRGENPTFPEGGKMSQYLDNLSIGDVIEFQGPRGLLAYNGKGQFEIQTNKKSAAEKKFARQVGMIAGGTGITPMVQLIQTILKDPDDLTECSLLFANKSENDIILREELQELERKHSGRFKVWFAVENAPEGWEYSEGFINCEMIQAHLPQPADDVFILLCGPPTMIQLACKPNLSLLGYQEDNCFVY</sequence>
<dbReference type="InterPro" id="IPR001834">
    <property type="entry name" value="CBR-like"/>
</dbReference>
<evidence type="ECO:0000256" key="12">
    <source>
        <dbReference type="ARBA" id="ARBA00023027"/>
    </source>
</evidence>
<evidence type="ECO:0000256" key="7">
    <source>
        <dbReference type="ARBA" id="ARBA00022827"/>
    </source>
</evidence>
<evidence type="ECO:0000256" key="17">
    <source>
        <dbReference type="ARBA" id="ARBA00056532"/>
    </source>
</evidence>
<keyword evidence="5 18" id="KW-0285">Flavoprotein</keyword>
<evidence type="ECO:0000256" key="5">
    <source>
        <dbReference type="ARBA" id="ARBA00022630"/>
    </source>
</evidence>
<feature type="binding site" evidence="18">
    <location>
        <position position="187"/>
    </location>
    <ligand>
        <name>FAD</name>
        <dbReference type="ChEBI" id="CHEBI:57692"/>
    </ligand>
</feature>
<dbReference type="RefSeq" id="XP_041437889.1">
    <property type="nucleotide sequence ID" value="XM_041581955.1"/>
</dbReference>
<evidence type="ECO:0000256" key="8">
    <source>
        <dbReference type="ARBA" id="ARBA00022955"/>
    </source>
</evidence>
<dbReference type="CTD" id="108707486"/>
<dbReference type="Pfam" id="PF00970">
    <property type="entry name" value="FAD_binding_6"/>
    <property type="match status" value="1"/>
</dbReference>
<evidence type="ECO:0000259" key="21">
    <source>
        <dbReference type="PROSITE" id="PS51384"/>
    </source>
</evidence>
<dbReference type="InterPro" id="IPR017938">
    <property type="entry name" value="Riboflavin_synthase-like_b-brl"/>
</dbReference>
<dbReference type="KEGG" id="xla:108707486"/>
<dbReference type="AlphaFoldDB" id="A0A8J1M856"/>
<dbReference type="PROSITE" id="PS51257">
    <property type="entry name" value="PROKAR_LIPOPROTEIN"/>
    <property type="match status" value="1"/>
</dbReference>
<dbReference type="PANTHER" id="PTHR19370:SF74">
    <property type="entry name" value="NADH-CYTOCHROME B5 REDUCTASE 1"/>
    <property type="match status" value="1"/>
</dbReference>
<dbReference type="GO" id="GO:0090524">
    <property type="term" value="F:cytochrome-b5 reductase activity, acting on NADH"/>
    <property type="evidence" value="ECO:0007669"/>
    <property type="project" value="UniProtKB-EC"/>
</dbReference>
<evidence type="ECO:0000256" key="6">
    <source>
        <dbReference type="ARBA" id="ARBA00022692"/>
    </source>
</evidence>
<dbReference type="PROSITE" id="PS51384">
    <property type="entry name" value="FAD_FR"/>
    <property type="match status" value="1"/>
</dbReference>
<feature type="transmembrane region" description="Helical" evidence="20">
    <location>
        <begin position="6"/>
        <end position="30"/>
    </location>
</feature>
<keyword evidence="8" id="KW-0752">Steroid biosynthesis</keyword>
<keyword evidence="12 19" id="KW-0520">NAD</keyword>
<evidence type="ECO:0000256" key="20">
    <source>
        <dbReference type="SAM" id="Phobius"/>
    </source>
</evidence>
<dbReference type="PANTHER" id="PTHR19370">
    <property type="entry name" value="NADH-CYTOCHROME B5 REDUCTASE"/>
    <property type="match status" value="1"/>
</dbReference>
<accession>A0A8J1M856</accession>
<dbReference type="Gene3D" id="3.40.50.80">
    <property type="entry name" value="Nucleotide-binding domain of ferredoxin-NADP reductase (FNR) module"/>
    <property type="match status" value="1"/>
</dbReference>
<evidence type="ECO:0000256" key="11">
    <source>
        <dbReference type="ARBA" id="ARBA00023011"/>
    </source>
</evidence>
<dbReference type="Proteomes" id="UP000186698">
    <property type="component" value="Chromosome 2L"/>
</dbReference>
<keyword evidence="11" id="KW-0756">Sterol biosynthesis</keyword>
<comment type="function">
    <text evidence="17">NADH-cytochrome b5 reductases are involved in desaturation and elongation of fatty acids, cholesterol biosynthesis and drug metabolism.</text>
</comment>